<protein>
    <submittedName>
        <fullName evidence="1">Uncharacterized protein</fullName>
    </submittedName>
</protein>
<dbReference type="AlphaFoldDB" id="A0A645BGG3"/>
<gene>
    <name evidence="1" type="ORF">SDC9_111416</name>
</gene>
<evidence type="ECO:0000313" key="1">
    <source>
        <dbReference type="EMBL" id="MPM64529.1"/>
    </source>
</evidence>
<reference evidence="1" key="1">
    <citation type="submission" date="2019-08" db="EMBL/GenBank/DDBJ databases">
        <authorList>
            <person name="Kucharzyk K."/>
            <person name="Murdoch R.W."/>
            <person name="Higgins S."/>
            <person name="Loffler F."/>
        </authorList>
    </citation>
    <scope>NUCLEOTIDE SEQUENCE</scope>
</reference>
<dbReference type="AntiFam" id="ANF00095">
    <property type="entry name" value="Shadow ORF (opposite ABC transporters)"/>
</dbReference>
<organism evidence="1">
    <name type="scientific">bioreactor metagenome</name>
    <dbReference type="NCBI Taxonomy" id="1076179"/>
    <lineage>
        <taxon>unclassified sequences</taxon>
        <taxon>metagenomes</taxon>
        <taxon>ecological metagenomes</taxon>
    </lineage>
</organism>
<sequence length="148" mass="16648">MRLCVGKPLETDAGQIVHRQFPPLLFAHPGEFRTQRHVFRNGTPGQQRIFLKNHAALFSRTRNGGSFIQHLALRRHLKPGDDAQPGRFSAAGRAEQADKFFAGHSDIGPVERQDALSPVEDELLAYPSGLYERIHRDSLCQEKNLPSK</sequence>
<name>A0A645BGG3_9ZZZZ</name>
<proteinExistence type="predicted"/>
<accession>A0A645BGG3</accession>
<dbReference type="EMBL" id="VSSQ01020005">
    <property type="protein sequence ID" value="MPM64529.1"/>
    <property type="molecule type" value="Genomic_DNA"/>
</dbReference>
<comment type="caution">
    <text evidence="1">The sequence shown here is derived from an EMBL/GenBank/DDBJ whole genome shotgun (WGS) entry which is preliminary data.</text>
</comment>